<dbReference type="NCBIfam" id="NF041646">
    <property type="entry name" value="VC0807_fam"/>
    <property type="match status" value="1"/>
</dbReference>
<dbReference type="AlphaFoldDB" id="A0A4R1HGL9"/>
<evidence type="ECO:0000256" key="1">
    <source>
        <dbReference type="SAM" id="MobiDB-lite"/>
    </source>
</evidence>
<feature type="region of interest" description="Disordered" evidence="1">
    <location>
        <begin position="1"/>
        <end position="20"/>
    </location>
</feature>
<feature type="transmembrane region" description="Helical" evidence="2">
    <location>
        <begin position="26"/>
        <end position="46"/>
    </location>
</feature>
<keyword evidence="4" id="KW-1185">Reference proteome</keyword>
<comment type="caution">
    <text evidence="3">The sequence shown here is derived from an EMBL/GenBank/DDBJ whole genome shotgun (WGS) entry which is preliminary data.</text>
</comment>
<dbReference type="RefSeq" id="WP_341540463.1">
    <property type="nucleotide sequence ID" value="NZ_SMFZ01000002.1"/>
</dbReference>
<feature type="transmembrane region" description="Helical" evidence="2">
    <location>
        <begin position="103"/>
        <end position="124"/>
    </location>
</feature>
<evidence type="ECO:0000256" key="2">
    <source>
        <dbReference type="SAM" id="Phobius"/>
    </source>
</evidence>
<evidence type="ECO:0000313" key="3">
    <source>
        <dbReference type="EMBL" id="TCK19903.1"/>
    </source>
</evidence>
<evidence type="ECO:0008006" key="5">
    <source>
        <dbReference type="Google" id="ProtNLM"/>
    </source>
</evidence>
<gene>
    <name evidence="3" type="ORF">EV378_3847</name>
</gene>
<keyword evidence="2" id="KW-0472">Membrane</keyword>
<feature type="compositionally biased region" description="Basic and acidic residues" evidence="1">
    <location>
        <begin position="1"/>
        <end position="11"/>
    </location>
</feature>
<feature type="transmembrane region" description="Helical" evidence="2">
    <location>
        <begin position="191"/>
        <end position="211"/>
    </location>
</feature>
<keyword evidence="2" id="KW-1133">Transmembrane helix</keyword>
<protein>
    <recommendedName>
        <fullName evidence="5">Intracellular septation protein A</fullName>
    </recommendedName>
</protein>
<feature type="transmembrane region" description="Helical" evidence="2">
    <location>
        <begin position="52"/>
        <end position="71"/>
    </location>
</feature>
<feature type="transmembrane region" description="Helical" evidence="2">
    <location>
        <begin position="78"/>
        <end position="97"/>
    </location>
</feature>
<proteinExistence type="predicted"/>
<name>A0A4R1HGL9_PSEEN</name>
<sequence>MMIADRTERTESTGGTDRGGPRMGKILRGLLLDVGLPVVVYYALHLLGADDWVALLAATGAAALRIVWGAVARRELNLFAVVMLLVYGLSLVMAVATGDPRLLLLKGSLITGGVAAVFLTTAFGRRPLTLAAAQSFEPDRAAEIAEEFRTQPAARRGHRVASTVWGVGLAVEALVRLPVIFLLPIPVATGVSEGMLVIAFVLLIAWNAWYVRRLTSA</sequence>
<dbReference type="Proteomes" id="UP000295560">
    <property type="component" value="Unassembled WGS sequence"/>
</dbReference>
<evidence type="ECO:0000313" key="4">
    <source>
        <dbReference type="Proteomes" id="UP000295560"/>
    </source>
</evidence>
<reference evidence="3 4" key="1">
    <citation type="submission" date="2019-03" db="EMBL/GenBank/DDBJ databases">
        <title>Sequencing the genomes of 1000 actinobacteria strains.</title>
        <authorList>
            <person name="Klenk H.-P."/>
        </authorList>
    </citation>
    <scope>NUCLEOTIDE SEQUENCE [LARGE SCALE GENOMIC DNA]</scope>
    <source>
        <strain evidence="3 4">DSM 44969</strain>
    </source>
</reference>
<accession>A0A4R1HGL9</accession>
<keyword evidence="2" id="KW-0812">Transmembrane</keyword>
<dbReference type="EMBL" id="SMFZ01000002">
    <property type="protein sequence ID" value="TCK19903.1"/>
    <property type="molecule type" value="Genomic_DNA"/>
</dbReference>
<feature type="transmembrane region" description="Helical" evidence="2">
    <location>
        <begin position="164"/>
        <end position="185"/>
    </location>
</feature>
<organism evidence="3 4">
    <name type="scientific">Pseudonocardia endophytica</name>
    <dbReference type="NCBI Taxonomy" id="401976"/>
    <lineage>
        <taxon>Bacteria</taxon>
        <taxon>Bacillati</taxon>
        <taxon>Actinomycetota</taxon>
        <taxon>Actinomycetes</taxon>
        <taxon>Pseudonocardiales</taxon>
        <taxon>Pseudonocardiaceae</taxon>
        <taxon>Pseudonocardia</taxon>
    </lineage>
</organism>